<evidence type="ECO:0000313" key="4">
    <source>
        <dbReference type="EMBL" id="MPL66686.1"/>
    </source>
</evidence>
<dbReference type="InterPro" id="IPR000998">
    <property type="entry name" value="MAM_dom"/>
</dbReference>
<dbReference type="Gene3D" id="2.60.120.200">
    <property type="match status" value="5"/>
</dbReference>
<dbReference type="Pfam" id="PF18962">
    <property type="entry name" value="Por_Secre_tail"/>
    <property type="match status" value="1"/>
</dbReference>
<dbReference type="InterPro" id="IPR013320">
    <property type="entry name" value="ConA-like_dom_sf"/>
</dbReference>
<dbReference type="SUPFAM" id="SSF49899">
    <property type="entry name" value="Concanavalin A-like lectins/glucanases"/>
    <property type="match status" value="2"/>
</dbReference>
<dbReference type="Gene3D" id="2.60.40.10">
    <property type="entry name" value="Immunoglobulins"/>
    <property type="match status" value="5"/>
</dbReference>
<organism evidence="4">
    <name type="scientific">bioreactor metagenome</name>
    <dbReference type="NCBI Taxonomy" id="1076179"/>
    <lineage>
        <taxon>unclassified sequences</taxon>
        <taxon>metagenomes</taxon>
        <taxon>ecological metagenomes</taxon>
    </lineage>
</organism>
<dbReference type="NCBIfam" id="TIGR04183">
    <property type="entry name" value="Por_Secre_tail"/>
    <property type="match status" value="1"/>
</dbReference>
<dbReference type="CDD" id="cd00063">
    <property type="entry name" value="FN3"/>
    <property type="match status" value="5"/>
</dbReference>
<dbReference type="NCBIfam" id="NF038128">
    <property type="entry name" value="choice_anch_J"/>
    <property type="match status" value="4"/>
</dbReference>
<feature type="domain" description="Fibronectin type-III" evidence="3">
    <location>
        <begin position="1515"/>
        <end position="1598"/>
    </location>
</feature>
<dbReference type="InterPro" id="IPR011628">
    <property type="entry name" value="Cleaved_adhesin"/>
</dbReference>
<evidence type="ECO:0000259" key="2">
    <source>
        <dbReference type="PROSITE" id="PS50060"/>
    </source>
</evidence>
<dbReference type="InterPro" id="IPR036116">
    <property type="entry name" value="FN3_sf"/>
</dbReference>
<dbReference type="SUPFAM" id="SSF49265">
    <property type="entry name" value="Fibronectin type III"/>
    <property type="match status" value="4"/>
</dbReference>
<dbReference type="PROSITE" id="PS50060">
    <property type="entry name" value="MAM_2"/>
    <property type="match status" value="2"/>
</dbReference>
<accession>A0A644TIA8</accession>
<feature type="domain" description="MAM" evidence="2">
    <location>
        <begin position="1330"/>
        <end position="1515"/>
    </location>
</feature>
<evidence type="ECO:0008006" key="5">
    <source>
        <dbReference type="Google" id="ProtNLM"/>
    </source>
</evidence>
<name>A0A644TIA8_9ZZZZ</name>
<dbReference type="InterPro" id="IPR050991">
    <property type="entry name" value="ECM_Regulatory_Proteins"/>
</dbReference>
<keyword evidence="1" id="KW-0677">Repeat</keyword>
<dbReference type="Pfam" id="PF00629">
    <property type="entry name" value="MAM"/>
    <property type="match status" value="1"/>
</dbReference>
<gene>
    <name evidence="4" type="ORF">SDC9_12373</name>
</gene>
<dbReference type="PROSITE" id="PS50853">
    <property type="entry name" value="FN3"/>
    <property type="match status" value="5"/>
</dbReference>
<sequence length="1880" mass="205622">MKRIFYFLLAMIIAIQGYSQATLNEGFEGTSFPPDDWRIETTSGGGAWESSTSIAHGGTKSAKSGYYSGGCTRWLITPKLTVTATETNFSFWIACDDWYSDGDNIDIFVSTTDNSTSSFGTTALLALTEDSITTSWAQHTVDLSTFIGQDIYVAIRVTDNFGFNTFIDDVTGPELFVPACPKPTALYASNPTTAGVDLGWTDATGSTWNIQYMLNSETDWANSTTISGVSNPYTFTTLNPSTVYKARVQTDCGTEQSEWSSILPFATACDAITVFPWTEGFESAWSVSVAPGNASAPLCWININKGSGSSNLWSRSTYNYHTGTGAAQMYTDNNSQNNDWLISPKITLTGNERLRFWAQNSNETTLELDEISIWISDGIITSIDTTNMGVYDSIQGFTQVFQTGIPTGAWQQYELNLSQYSGDRFIAFVRRNEPNNGWNLRLDDIEISELPLCNRPTNVTVSNITTTDAEISWVNGSSTDASWWIYYKQSTSTTYDSLLVSSNPYIFTNLIPSSGYDIYVVTDCSTELSEASPIVNFRTLCDEISTLPWSDNFDTYGTASGTFPPCWTRPVINNGNPQIATTNHSSPASLFFQSLTTVPTYAVTPAFTADLNTLMVSFWLKAEGIGSSQSGTITVGVMSNPNDTTTFEPVQIISPSTTSWIEYRILLSGIQLQGSGNNIAFKHNSNANNWFYWLDDVVVDEIPACPNVYGLSAEPASTTSLSVNWTDEGDEGDGYVIAYSSNLAVPFDPTTATTITVSTGTTLPYIINGFNPGDSVWVAVQRGCGGTWTNSVKVNLPTVINSLPLIANFEDSTLDAVWTITNGTQTNKWYIGVLGANDSDSTDGVDERGLYVSSDNGSTVTYDNTSSSVVFVSTLVEFDNSPSFELSFDWTNVGENNWDGINVYLLPLGQTLTPGSLPNSQYKLNPSYLTNQSSFQTYNQALGAAYSNTVKQLVFCWRNDGSGGANPPAKIDNISLAAFSCATPYDLAMDSASYNGTDVYLSWTEPQGATSWIVEYQQAGTSTWTQVVANSNPFTLTGLNNSSTYQARVRSLCSANDTSLLSLPISFNTACDLITTFPWSEGFESTNWAPAVAPGNKPAPNCWTVVDKGDSSDDYYWDHSSNGYDGDGSHSGNGHAMCYTDFGTTNHNDWLITPQIALTGGERLRFWAMRANDATDEPDEISVYISDVNAVLDTTGMGQNGNMPNFTQIFTQMLPLGSWQEYEVNLSQYSGNRYIAFVRQNTPDGYFLRLDDVLIDALPSCAKPTNVTSVSNTQNSIELSWVNGNATDASWYVYYRPSGTTDYDSVLVNSNPYILGGLTSATTYDIYVRTNCGTELSEASPVVSLATTCYAGAISVFPWTEGFENGLICWQQEYVSGTINWSNQTSYDDSISSHGGQKLAYFYYDDFTAYTTKLVSPLLDISGLATPYVSFWHLQKAWGSDQDELKVFYRASADSSWTQLVHYSSNITAWQLDSVALPSASSTYQIAFEGIQNWGYGVGLDDVTVYDPSGSACTPPTNLAVSNIHNTSATISWIPSGTESLWQVRLEATGTPVDVSSTTYTFPSTLTPATHYTYFVRANCGTNYSAWVQDTFTTTAGHQAVQVTTLAPTAITQTNATFQGTYVQGTEAVTAIGFEYKTNVETTWTDQVVTTIATPFNYSINTLIANTNYEVRAYAVTPTDSRVYGNIIQFVTPPIVEPTVITEQPNSITNTTATFRGSITQGSEEINARGFEYKLPTEDWSDATILSATGTTTISAEATNLQSFTNYIVRAYARTASDTYYGQEQNFQTLTLTSIDQQIVTVVMYPNPASQETKLVVTGLQGDVKITISDVQGRIINAINTKANNNKVEETLNVSDMAKGVYYVRLQNDQISRTQKLIVK</sequence>
<dbReference type="EMBL" id="VSSQ01000033">
    <property type="protein sequence ID" value="MPL66686.1"/>
    <property type="molecule type" value="Genomic_DNA"/>
</dbReference>
<feature type="domain" description="Fibronectin type-III" evidence="3">
    <location>
        <begin position="182"/>
        <end position="270"/>
    </location>
</feature>
<dbReference type="InterPro" id="IPR026444">
    <property type="entry name" value="Secre_tail"/>
</dbReference>
<feature type="domain" description="Fibronectin type-III" evidence="3">
    <location>
        <begin position="455"/>
        <end position="542"/>
    </location>
</feature>
<dbReference type="InterPro" id="IPR013783">
    <property type="entry name" value="Ig-like_fold"/>
</dbReference>
<dbReference type="GO" id="GO:0016020">
    <property type="term" value="C:membrane"/>
    <property type="evidence" value="ECO:0007669"/>
    <property type="project" value="InterPro"/>
</dbReference>
<feature type="domain" description="Fibronectin type-III" evidence="3">
    <location>
        <begin position="983"/>
        <end position="1072"/>
    </location>
</feature>
<reference evidence="4" key="1">
    <citation type="submission" date="2019-08" db="EMBL/GenBank/DDBJ databases">
        <authorList>
            <person name="Kucharzyk K."/>
            <person name="Murdoch R.W."/>
            <person name="Higgins S."/>
            <person name="Loffler F."/>
        </authorList>
    </citation>
    <scope>NUCLEOTIDE SEQUENCE</scope>
</reference>
<comment type="caution">
    <text evidence="4">The sequence shown here is derived from an EMBL/GenBank/DDBJ whole genome shotgun (WGS) entry which is preliminary data.</text>
</comment>
<feature type="domain" description="MAM" evidence="2">
    <location>
        <begin position="403"/>
        <end position="455"/>
    </location>
</feature>
<dbReference type="Pfam" id="PF07675">
    <property type="entry name" value="Cleaved_Adhesin"/>
    <property type="match status" value="3"/>
</dbReference>
<evidence type="ECO:0000256" key="1">
    <source>
        <dbReference type="ARBA" id="ARBA00022737"/>
    </source>
</evidence>
<dbReference type="InterPro" id="IPR003961">
    <property type="entry name" value="FN3_dom"/>
</dbReference>
<dbReference type="Pfam" id="PF00041">
    <property type="entry name" value="fn3"/>
    <property type="match status" value="3"/>
</dbReference>
<dbReference type="SMART" id="SM00060">
    <property type="entry name" value="FN3"/>
    <property type="match status" value="8"/>
</dbReference>
<protein>
    <recommendedName>
        <fullName evidence="5">T9SS type A sorting domain-containing protein</fullName>
    </recommendedName>
</protein>
<dbReference type="PANTHER" id="PTHR46708:SF2">
    <property type="entry name" value="FIBRONECTIN TYPE-III DOMAIN-CONTAINING PROTEIN"/>
    <property type="match status" value="1"/>
</dbReference>
<evidence type="ECO:0000259" key="3">
    <source>
        <dbReference type="PROSITE" id="PS50853"/>
    </source>
</evidence>
<proteinExistence type="predicted"/>
<dbReference type="PANTHER" id="PTHR46708">
    <property type="entry name" value="TENASCIN"/>
    <property type="match status" value="1"/>
</dbReference>
<feature type="domain" description="Fibronectin type-III" evidence="3">
    <location>
        <begin position="1263"/>
        <end position="1351"/>
    </location>
</feature>